<accession>A0A6J4JTE2</accession>
<sequence length="320" mass="35590">EVHQPDAEVLVRRRPRPHHAVHRPGRPAHRADRPRHRHRRPLRHAVGQLAVAARHRQRGPERAREPRLRDPHLAAGRPGRRHHRQHDRPGPRPRGRVPGRLARRRHLRPHQRRAGHPVHRAGDPAGHRAQQPQLAGPGPHHRHHLLAVDGPGGAGAVHQHPGPGAHRRRPAVRRLVGQHPGPRRAALPAQLRRHGLRAAGLGRDPGRSGPEPARPRAVRHHEPGCDALLGPGLGLDPHRRLVGLHPADGDADRDRVLAAAPAVEPGRGVQPAPAPRQARQAEDQGRAAAARSRRHPGPHPGRDVRRRRQPRPRVHRRNPM</sequence>
<feature type="non-terminal residue" evidence="2">
    <location>
        <position position="1"/>
    </location>
</feature>
<proteinExistence type="predicted"/>
<feature type="compositionally biased region" description="Basic and acidic residues" evidence="1">
    <location>
        <begin position="58"/>
        <end position="72"/>
    </location>
</feature>
<name>A0A6J4JTE2_9ACTN</name>
<feature type="compositionally biased region" description="Basic residues" evidence="1">
    <location>
        <begin position="78"/>
        <end position="119"/>
    </location>
</feature>
<feature type="region of interest" description="Disordered" evidence="1">
    <location>
        <begin position="197"/>
        <end position="223"/>
    </location>
</feature>
<evidence type="ECO:0000256" key="1">
    <source>
        <dbReference type="SAM" id="MobiDB-lite"/>
    </source>
</evidence>
<organism evidence="2">
    <name type="scientific">uncultured Friedmanniella sp</name>
    <dbReference type="NCBI Taxonomy" id="335381"/>
    <lineage>
        <taxon>Bacteria</taxon>
        <taxon>Bacillati</taxon>
        <taxon>Actinomycetota</taxon>
        <taxon>Actinomycetes</taxon>
        <taxon>Propionibacteriales</taxon>
        <taxon>Nocardioidaceae</taxon>
        <taxon>Friedmanniella</taxon>
        <taxon>environmental samples</taxon>
    </lineage>
</organism>
<feature type="compositionally biased region" description="Basic residues" evidence="1">
    <location>
        <begin position="12"/>
        <end position="43"/>
    </location>
</feature>
<feature type="region of interest" description="Disordered" evidence="1">
    <location>
        <begin position="1"/>
        <end position="169"/>
    </location>
</feature>
<dbReference type="EMBL" id="CADCTS010000027">
    <property type="protein sequence ID" value="CAA9286698.1"/>
    <property type="molecule type" value="Genomic_DNA"/>
</dbReference>
<evidence type="ECO:0000313" key="2">
    <source>
        <dbReference type="EMBL" id="CAA9286698.1"/>
    </source>
</evidence>
<reference evidence="2" key="1">
    <citation type="submission" date="2020-02" db="EMBL/GenBank/DDBJ databases">
        <authorList>
            <person name="Meier V. D."/>
        </authorList>
    </citation>
    <scope>NUCLEOTIDE SEQUENCE</scope>
    <source>
        <strain evidence="2">AVDCRST_MAG48</strain>
    </source>
</reference>
<dbReference type="AlphaFoldDB" id="A0A6J4JTE2"/>
<feature type="region of interest" description="Disordered" evidence="1">
    <location>
        <begin position="260"/>
        <end position="320"/>
    </location>
</feature>
<feature type="compositionally biased region" description="Basic and acidic residues" evidence="1">
    <location>
        <begin position="1"/>
        <end position="11"/>
    </location>
</feature>
<feature type="compositionally biased region" description="Basic residues" evidence="1">
    <location>
        <begin position="304"/>
        <end position="320"/>
    </location>
</feature>
<feature type="non-terminal residue" evidence="2">
    <location>
        <position position="320"/>
    </location>
</feature>
<gene>
    <name evidence="2" type="ORF">AVDCRST_MAG48-182</name>
</gene>
<protein>
    <submittedName>
        <fullName evidence="2">Predicted cellobiose ABC transport system, permease protein 2</fullName>
    </submittedName>
</protein>